<feature type="region of interest" description="Disordered" evidence="1">
    <location>
        <begin position="1"/>
        <end position="20"/>
    </location>
</feature>
<proteinExistence type="evidence at transcript level"/>
<dbReference type="AlphaFoldDB" id="C4J1L4"/>
<protein>
    <submittedName>
        <fullName evidence="2">Uncharacterized protein</fullName>
    </submittedName>
</protein>
<reference evidence="2" key="2">
    <citation type="submission" date="2012-06" db="EMBL/GenBank/DDBJ databases">
        <authorList>
            <person name="Yu Y."/>
            <person name="Currie J."/>
            <person name="Lomeli R."/>
            <person name="Angelova A."/>
            <person name="Collura K."/>
            <person name="Wissotski M."/>
            <person name="Campos D."/>
            <person name="Kudrna D."/>
            <person name="Golser W."/>
            <person name="Ashely E."/>
            <person name="Descour A."/>
            <person name="Fernandes J."/>
            <person name="Soderlund C."/>
            <person name="Walbot V."/>
        </authorList>
    </citation>
    <scope>NUCLEOTIDE SEQUENCE</scope>
    <source>
        <strain evidence="2">B73</strain>
    </source>
</reference>
<evidence type="ECO:0000313" key="2">
    <source>
        <dbReference type="EMBL" id="ACR35064.1"/>
    </source>
</evidence>
<organism evidence="2">
    <name type="scientific">Zea mays</name>
    <name type="common">Maize</name>
    <dbReference type="NCBI Taxonomy" id="4577"/>
    <lineage>
        <taxon>Eukaryota</taxon>
        <taxon>Viridiplantae</taxon>
        <taxon>Streptophyta</taxon>
        <taxon>Embryophyta</taxon>
        <taxon>Tracheophyta</taxon>
        <taxon>Spermatophyta</taxon>
        <taxon>Magnoliopsida</taxon>
        <taxon>Liliopsida</taxon>
        <taxon>Poales</taxon>
        <taxon>Poaceae</taxon>
        <taxon>PACMAD clade</taxon>
        <taxon>Panicoideae</taxon>
        <taxon>Andropogonodae</taxon>
        <taxon>Andropogoneae</taxon>
        <taxon>Tripsacinae</taxon>
        <taxon>Zea</taxon>
    </lineage>
</organism>
<sequence>MVSNSDRRGLSGPEGGGVSGVLVVIGPRGGHLSRWRRHDPGGLGPMRVTPVLKPVPHLLGLDGHLAGALGRGGELIGESLEHGAGGDAVVELQQARLHLRHLGREEAEGRSTSGARRTTHRTGALGRRGEEDAVRPDRWWIGGRGWGNFRRSVS</sequence>
<name>C4J1L4_MAIZE</name>
<reference evidence="2" key="1">
    <citation type="journal article" date="2009" name="PLoS Genet.">
        <title>Sequencing, mapping, and analysis of 27,455 maize full-length cDNAs.</title>
        <authorList>
            <person name="Soderlund C."/>
            <person name="Descour A."/>
            <person name="Kudrna D."/>
            <person name="Bomhoff M."/>
            <person name="Boyd L."/>
            <person name="Currie J."/>
            <person name="Angelova A."/>
            <person name="Collura K."/>
            <person name="Wissotski M."/>
            <person name="Ashley E."/>
            <person name="Morrow D."/>
            <person name="Fernandes J."/>
            <person name="Walbot V."/>
            <person name="Yu Y."/>
        </authorList>
    </citation>
    <scope>NUCLEOTIDE SEQUENCE</scope>
    <source>
        <strain evidence="2">B73</strain>
    </source>
</reference>
<feature type="region of interest" description="Disordered" evidence="1">
    <location>
        <begin position="104"/>
        <end position="129"/>
    </location>
</feature>
<evidence type="ECO:0000256" key="1">
    <source>
        <dbReference type="SAM" id="MobiDB-lite"/>
    </source>
</evidence>
<accession>C4J1L4</accession>
<dbReference type="EMBL" id="BT084711">
    <property type="protein sequence ID" value="ACR35064.1"/>
    <property type="molecule type" value="mRNA"/>
</dbReference>